<feature type="non-terminal residue" evidence="1">
    <location>
        <position position="1"/>
    </location>
</feature>
<proteinExistence type="predicted"/>
<organism evidence="1 2">
    <name type="scientific">Pelobates cultripes</name>
    <name type="common">Western spadefoot toad</name>
    <dbReference type="NCBI Taxonomy" id="61616"/>
    <lineage>
        <taxon>Eukaryota</taxon>
        <taxon>Metazoa</taxon>
        <taxon>Chordata</taxon>
        <taxon>Craniata</taxon>
        <taxon>Vertebrata</taxon>
        <taxon>Euteleostomi</taxon>
        <taxon>Amphibia</taxon>
        <taxon>Batrachia</taxon>
        <taxon>Anura</taxon>
        <taxon>Pelobatoidea</taxon>
        <taxon>Pelobatidae</taxon>
        <taxon>Pelobates</taxon>
    </lineage>
</organism>
<protein>
    <submittedName>
        <fullName evidence="1">Uncharacterized protein</fullName>
    </submittedName>
</protein>
<reference evidence="1" key="1">
    <citation type="submission" date="2022-03" db="EMBL/GenBank/DDBJ databases">
        <authorList>
            <person name="Alioto T."/>
            <person name="Alioto T."/>
            <person name="Gomez Garrido J."/>
        </authorList>
    </citation>
    <scope>NUCLEOTIDE SEQUENCE</scope>
</reference>
<dbReference type="AlphaFoldDB" id="A0AAD1T8K4"/>
<dbReference type="EMBL" id="OW240922">
    <property type="protein sequence ID" value="CAH2321233.1"/>
    <property type="molecule type" value="Genomic_DNA"/>
</dbReference>
<evidence type="ECO:0000313" key="1">
    <source>
        <dbReference type="EMBL" id="CAH2321233.1"/>
    </source>
</evidence>
<dbReference type="Proteomes" id="UP001295444">
    <property type="component" value="Chromosome 11"/>
</dbReference>
<sequence>AEPGACMEAYYNQLKRNTLKYLLQVRGGNGSNKTKRCIVSELMELDRESVAAATPSVRVEESE</sequence>
<gene>
    <name evidence="1" type="ORF">PECUL_23A006318</name>
</gene>
<name>A0AAD1T8K4_PELCU</name>
<keyword evidence="2" id="KW-1185">Reference proteome</keyword>
<feature type="non-terminal residue" evidence="1">
    <location>
        <position position="63"/>
    </location>
</feature>
<evidence type="ECO:0000313" key="2">
    <source>
        <dbReference type="Proteomes" id="UP001295444"/>
    </source>
</evidence>
<accession>A0AAD1T8K4</accession>